<dbReference type="Proteomes" id="UP000663823">
    <property type="component" value="Unassembled WGS sequence"/>
</dbReference>
<feature type="non-terminal residue" evidence="1">
    <location>
        <position position="1"/>
    </location>
</feature>
<comment type="caution">
    <text evidence="1">The sequence shown here is derived from an EMBL/GenBank/DDBJ whole genome shotgun (WGS) entry which is preliminary data.</text>
</comment>
<dbReference type="Pfam" id="PF13385">
    <property type="entry name" value="Laminin_G_3"/>
    <property type="match status" value="1"/>
</dbReference>
<proteinExistence type="predicted"/>
<evidence type="ECO:0000313" key="3">
    <source>
        <dbReference type="Proteomes" id="UP000663882"/>
    </source>
</evidence>
<dbReference type="SUPFAM" id="SSF49899">
    <property type="entry name" value="Concanavalin A-like lectins/glucanases"/>
    <property type="match status" value="1"/>
</dbReference>
<dbReference type="AlphaFoldDB" id="A0A815J063"/>
<dbReference type="OrthoDB" id="347083at2759"/>
<evidence type="ECO:0008006" key="4">
    <source>
        <dbReference type="Google" id="ProtNLM"/>
    </source>
</evidence>
<dbReference type="EMBL" id="CAJOAX010009115">
    <property type="protein sequence ID" value="CAF4049615.1"/>
    <property type="molecule type" value="Genomic_DNA"/>
</dbReference>
<evidence type="ECO:0000313" key="2">
    <source>
        <dbReference type="EMBL" id="CAF4049615.1"/>
    </source>
</evidence>
<accession>A0A815J063</accession>
<dbReference type="InterPro" id="IPR013320">
    <property type="entry name" value="ConA-like_dom_sf"/>
</dbReference>
<reference evidence="1" key="1">
    <citation type="submission" date="2021-02" db="EMBL/GenBank/DDBJ databases">
        <authorList>
            <person name="Nowell W R."/>
        </authorList>
    </citation>
    <scope>NUCLEOTIDE SEQUENCE</scope>
</reference>
<name>A0A815J063_9BILA</name>
<protein>
    <recommendedName>
        <fullName evidence="4">LamG domain-containing protein</fullName>
    </recommendedName>
</protein>
<sequence length="210" mass="22974">VTISNRAKTACEILNDVTLVSYFSFDNVTTDSGPNTLSSYITLQSNSGVSFVTGRVGQALILSRTNAFFQTCGYYRLGHNNRAFSFALWIYPISAGGTILHLSSDRSGSGSWCLPKLGFSSNGSIVAQSWSGSSVVSVVGPQTPTNNWVHIVQTWSNQKMCIFLETSGFGTNCQTLNIIMGSYSGRIDEFYVYDRELTENEICPPAHPYN</sequence>
<dbReference type="Proteomes" id="UP000663882">
    <property type="component" value="Unassembled WGS sequence"/>
</dbReference>
<evidence type="ECO:0000313" key="1">
    <source>
        <dbReference type="EMBL" id="CAF1373674.1"/>
    </source>
</evidence>
<gene>
    <name evidence="2" type="ORF">OTI717_LOCUS31572</name>
    <name evidence="1" type="ORF">RFH988_LOCUS33473</name>
</gene>
<organism evidence="1 3">
    <name type="scientific">Rotaria sordida</name>
    <dbReference type="NCBI Taxonomy" id="392033"/>
    <lineage>
        <taxon>Eukaryota</taxon>
        <taxon>Metazoa</taxon>
        <taxon>Spiralia</taxon>
        <taxon>Gnathifera</taxon>
        <taxon>Rotifera</taxon>
        <taxon>Eurotatoria</taxon>
        <taxon>Bdelloidea</taxon>
        <taxon>Philodinida</taxon>
        <taxon>Philodinidae</taxon>
        <taxon>Rotaria</taxon>
    </lineage>
</organism>
<dbReference type="EMBL" id="CAJNOO010004234">
    <property type="protein sequence ID" value="CAF1373674.1"/>
    <property type="molecule type" value="Genomic_DNA"/>
</dbReference>
<dbReference type="Gene3D" id="2.60.120.200">
    <property type="match status" value="1"/>
</dbReference>